<dbReference type="InterPro" id="IPR024930">
    <property type="entry name" value="Skp_dom_sf"/>
</dbReference>
<keyword evidence="6" id="KW-1185">Reference proteome</keyword>
<dbReference type="GO" id="GO:0005829">
    <property type="term" value="C:cytosol"/>
    <property type="evidence" value="ECO:0007669"/>
    <property type="project" value="TreeGrafter"/>
</dbReference>
<sequence>MPRSLRLCAIAALVAAGTAAASPDPAAAQTDEMTSPTIAVLDAQKIMEQSKAVQSIQDQISERRSSYQNQLSQKEQQIRKANQQLQQQRSVLSSEAYQQKKKKLEQRIQQIQGDVQSRKKGLQQLYNRAMNRVKEKLVQITSKMAEEKNLDMVVNKSAVLLVRRQMEITQAALEKLNNQLKTVDLDKIEKSKQQ</sequence>
<evidence type="ECO:0000256" key="2">
    <source>
        <dbReference type="ARBA" id="ARBA00022729"/>
    </source>
</evidence>
<dbReference type="InterPro" id="IPR005632">
    <property type="entry name" value="Chaperone_Skp"/>
</dbReference>
<dbReference type="GO" id="GO:0051082">
    <property type="term" value="F:unfolded protein binding"/>
    <property type="evidence" value="ECO:0007669"/>
    <property type="project" value="InterPro"/>
</dbReference>
<comment type="similarity">
    <text evidence="1">Belongs to the Skp family.</text>
</comment>
<gene>
    <name evidence="5" type="ORF">SAMN05216241_10278</name>
</gene>
<dbReference type="STRING" id="1082479.SAMN05216241_10278"/>
<dbReference type="SMART" id="SM00935">
    <property type="entry name" value="OmpH"/>
    <property type="match status" value="1"/>
</dbReference>
<dbReference type="AlphaFoldDB" id="A0A1G7N9S5"/>
<dbReference type="EMBL" id="FNCE01000002">
    <property type="protein sequence ID" value="SDF70706.1"/>
    <property type="molecule type" value="Genomic_DNA"/>
</dbReference>
<dbReference type="PANTHER" id="PTHR35089">
    <property type="entry name" value="CHAPERONE PROTEIN SKP"/>
    <property type="match status" value="1"/>
</dbReference>
<feature type="chain" id="PRO_5011574535" evidence="4">
    <location>
        <begin position="22"/>
        <end position="194"/>
    </location>
</feature>
<keyword evidence="2 4" id="KW-0732">Signal</keyword>
<feature type="coiled-coil region" evidence="3">
    <location>
        <begin position="57"/>
        <end position="186"/>
    </location>
</feature>
<name>A0A1G7N9S5_9PROT</name>
<dbReference type="Gene3D" id="3.30.910.20">
    <property type="entry name" value="Skp domain"/>
    <property type="match status" value="1"/>
</dbReference>
<keyword evidence="3" id="KW-0175">Coiled coil</keyword>
<proteinExistence type="inferred from homology"/>
<dbReference type="PANTHER" id="PTHR35089:SF1">
    <property type="entry name" value="CHAPERONE PROTEIN SKP"/>
    <property type="match status" value="1"/>
</dbReference>
<evidence type="ECO:0000313" key="5">
    <source>
        <dbReference type="EMBL" id="SDF70706.1"/>
    </source>
</evidence>
<accession>A0A1G7N9S5</accession>
<dbReference type="Proteomes" id="UP000199415">
    <property type="component" value="Unassembled WGS sequence"/>
</dbReference>
<evidence type="ECO:0000256" key="3">
    <source>
        <dbReference type="SAM" id="Coils"/>
    </source>
</evidence>
<feature type="signal peptide" evidence="4">
    <location>
        <begin position="1"/>
        <end position="21"/>
    </location>
</feature>
<organism evidence="5 6">
    <name type="scientific">Limimonas halophila</name>
    <dbReference type="NCBI Taxonomy" id="1082479"/>
    <lineage>
        <taxon>Bacteria</taxon>
        <taxon>Pseudomonadati</taxon>
        <taxon>Pseudomonadota</taxon>
        <taxon>Alphaproteobacteria</taxon>
        <taxon>Rhodospirillales</taxon>
        <taxon>Rhodovibrionaceae</taxon>
        <taxon>Limimonas</taxon>
    </lineage>
</organism>
<reference evidence="5 6" key="1">
    <citation type="submission" date="2016-10" db="EMBL/GenBank/DDBJ databases">
        <authorList>
            <person name="de Groot N.N."/>
        </authorList>
    </citation>
    <scope>NUCLEOTIDE SEQUENCE [LARGE SCALE GENOMIC DNA]</scope>
    <source>
        <strain evidence="5 6">DSM 25584</strain>
    </source>
</reference>
<evidence type="ECO:0000256" key="1">
    <source>
        <dbReference type="ARBA" id="ARBA00009091"/>
    </source>
</evidence>
<protein>
    <submittedName>
        <fullName evidence="5">Periplasmic chaperone for outer membrane proteins Skp</fullName>
    </submittedName>
</protein>
<dbReference type="Pfam" id="PF03938">
    <property type="entry name" value="OmpH"/>
    <property type="match status" value="1"/>
</dbReference>
<evidence type="ECO:0000313" key="6">
    <source>
        <dbReference type="Proteomes" id="UP000199415"/>
    </source>
</evidence>
<dbReference type="SUPFAM" id="SSF111384">
    <property type="entry name" value="OmpH-like"/>
    <property type="match status" value="1"/>
</dbReference>
<evidence type="ECO:0000256" key="4">
    <source>
        <dbReference type="SAM" id="SignalP"/>
    </source>
</evidence>
<dbReference type="RefSeq" id="WP_176758494.1">
    <property type="nucleotide sequence ID" value="NZ_FNCE01000002.1"/>
</dbReference>
<dbReference type="GO" id="GO:0050821">
    <property type="term" value="P:protein stabilization"/>
    <property type="evidence" value="ECO:0007669"/>
    <property type="project" value="TreeGrafter"/>
</dbReference>